<evidence type="ECO:0000259" key="4">
    <source>
        <dbReference type="PROSITE" id="PS50038"/>
    </source>
</evidence>
<dbReference type="SUPFAM" id="SSF63501">
    <property type="entry name" value="Frizzled cysteine-rich domain"/>
    <property type="match status" value="1"/>
</dbReference>
<comment type="caution">
    <text evidence="3">Lacks conserved residue(s) required for the propagation of feature annotation.</text>
</comment>
<reference evidence="5" key="3">
    <citation type="submission" date="2025-09" db="UniProtKB">
        <authorList>
            <consortium name="Ensembl"/>
        </authorList>
    </citation>
    <scope>IDENTIFICATION</scope>
</reference>
<dbReference type="InterPro" id="IPR015526">
    <property type="entry name" value="Frizzled/SFRP"/>
</dbReference>
<accession>U3I8F2</accession>
<dbReference type="GO" id="GO:0060070">
    <property type="term" value="P:canonical Wnt signaling pathway"/>
    <property type="evidence" value="ECO:0007669"/>
    <property type="project" value="TreeGrafter"/>
</dbReference>
<proteinExistence type="predicted"/>
<dbReference type="PANTHER" id="PTHR11309">
    <property type="entry name" value="FRIZZLED"/>
    <property type="match status" value="1"/>
</dbReference>
<dbReference type="AlphaFoldDB" id="U3I8F2"/>
<dbReference type="InterPro" id="IPR020067">
    <property type="entry name" value="Frizzled_dom"/>
</dbReference>
<dbReference type="Ensembl" id="ENSAPLT00000004124.2">
    <property type="protein sequence ID" value="ENSAPLP00000003523.2"/>
    <property type="gene ID" value="ENSAPLG00000004018.2"/>
</dbReference>
<dbReference type="GeneTree" id="ENSGT00940000164657"/>
<dbReference type="GO" id="GO:0035567">
    <property type="term" value="P:non-canonical Wnt signaling pathway"/>
    <property type="evidence" value="ECO:0007669"/>
    <property type="project" value="TreeGrafter"/>
</dbReference>
<dbReference type="InterPro" id="IPR036790">
    <property type="entry name" value="Frizzled_dom_sf"/>
</dbReference>
<protein>
    <recommendedName>
        <fullName evidence="4">FZ domain-containing protein</fullName>
    </recommendedName>
</protein>
<dbReference type="Gene3D" id="1.10.2000.10">
    <property type="entry name" value="Frizzled cysteine-rich domain"/>
    <property type="match status" value="1"/>
</dbReference>
<dbReference type="STRING" id="8840.ENSAPLP00000003523"/>
<organism evidence="5 6">
    <name type="scientific">Anas platyrhynchos platyrhynchos</name>
    <name type="common">Northern mallard</name>
    <dbReference type="NCBI Taxonomy" id="8840"/>
    <lineage>
        <taxon>Eukaryota</taxon>
        <taxon>Metazoa</taxon>
        <taxon>Chordata</taxon>
        <taxon>Craniata</taxon>
        <taxon>Vertebrata</taxon>
        <taxon>Euteleostomi</taxon>
        <taxon>Archelosauria</taxon>
        <taxon>Archosauria</taxon>
        <taxon>Dinosauria</taxon>
        <taxon>Saurischia</taxon>
        <taxon>Theropoda</taxon>
        <taxon>Coelurosauria</taxon>
        <taxon>Aves</taxon>
        <taxon>Neognathae</taxon>
        <taxon>Galloanserae</taxon>
        <taxon>Anseriformes</taxon>
        <taxon>Anatidae</taxon>
        <taxon>Anatinae</taxon>
        <taxon>Anas</taxon>
    </lineage>
</organism>
<keyword evidence="2" id="KW-1015">Disulfide bond</keyword>
<evidence type="ECO:0000256" key="3">
    <source>
        <dbReference type="PROSITE-ProRule" id="PRU00090"/>
    </source>
</evidence>
<keyword evidence="1" id="KW-0217">Developmental protein</keyword>
<dbReference type="SMART" id="SM00063">
    <property type="entry name" value="FRI"/>
    <property type="match status" value="1"/>
</dbReference>
<reference evidence="5 6" key="1">
    <citation type="submission" date="2017-10" db="EMBL/GenBank/DDBJ databases">
        <title>A new Pekin duck reference genome.</title>
        <authorList>
            <person name="Hou Z.-C."/>
            <person name="Zhou Z.-K."/>
            <person name="Zhu F."/>
            <person name="Hou S.-S."/>
        </authorList>
    </citation>
    <scope>NUCLEOTIDE SEQUENCE [LARGE SCALE GENOMIC DNA]</scope>
</reference>
<dbReference type="GO" id="GO:0005615">
    <property type="term" value="C:extracellular space"/>
    <property type="evidence" value="ECO:0007669"/>
    <property type="project" value="TreeGrafter"/>
</dbReference>
<feature type="domain" description="FZ" evidence="4">
    <location>
        <begin position="45"/>
        <end position="105"/>
    </location>
</feature>
<evidence type="ECO:0000256" key="1">
    <source>
        <dbReference type="ARBA" id="ARBA00022473"/>
    </source>
</evidence>
<reference evidence="5" key="2">
    <citation type="submission" date="2025-08" db="UniProtKB">
        <authorList>
            <consortium name="Ensembl"/>
        </authorList>
    </citation>
    <scope>IDENTIFICATION</scope>
</reference>
<dbReference type="GO" id="GO:0017147">
    <property type="term" value="F:Wnt-protein binding"/>
    <property type="evidence" value="ECO:0007669"/>
    <property type="project" value="TreeGrafter"/>
</dbReference>
<dbReference type="Pfam" id="PF01392">
    <property type="entry name" value="Fz"/>
    <property type="match status" value="1"/>
</dbReference>
<dbReference type="PANTHER" id="PTHR11309:SF11">
    <property type="entry name" value="SECRETED FRIZZLED-RELATED PROTEIN 2"/>
    <property type="match status" value="1"/>
</dbReference>
<evidence type="ECO:0000313" key="6">
    <source>
        <dbReference type="Proteomes" id="UP000016666"/>
    </source>
</evidence>
<dbReference type="HOGENOM" id="CLU_054647_0_0_1"/>
<dbReference type="PROSITE" id="PS50038">
    <property type="entry name" value="FZ"/>
    <property type="match status" value="1"/>
</dbReference>
<keyword evidence="6" id="KW-1185">Reference proteome</keyword>
<evidence type="ECO:0000256" key="2">
    <source>
        <dbReference type="ARBA" id="ARBA00023157"/>
    </source>
</evidence>
<evidence type="ECO:0000313" key="5">
    <source>
        <dbReference type="Ensembl" id="ENSAPLP00000003523.2"/>
    </source>
</evidence>
<name>U3I8F2_ANAPP</name>
<sequence length="127" mass="14246">AKIMAVLLPHPSVPQVPAKKMLLMAKILVFALSGFLRVVKGFDIGLSTKCVEIPEEMDMCHEIGYSEMRLPNLMGHTSMAEVILKSTTWQHLVHTDCHPHVRTFLLPWLQNKRDAVPSLGFCVVSIK</sequence>
<dbReference type="Proteomes" id="UP000016666">
    <property type="component" value="Chromosome 1"/>
</dbReference>